<name>A0A6C0EA00_9ZZZZ</name>
<evidence type="ECO:0000313" key="1">
    <source>
        <dbReference type="EMBL" id="QHT25966.1"/>
    </source>
</evidence>
<dbReference type="AlphaFoldDB" id="A0A6C0EA00"/>
<reference evidence="1" key="1">
    <citation type="journal article" date="2020" name="Nature">
        <title>Giant virus diversity and host interactions through global metagenomics.</title>
        <authorList>
            <person name="Schulz F."/>
            <person name="Roux S."/>
            <person name="Paez-Espino D."/>
            <person name="Jungbluth S."/>
            <person name="Walsh D.A."/>
            <person name="Denef V.J."/>
            <person name="McMahon K.D."/>
            <person name="Konstantinidis K.T."/>
            <person name="Eloe-Fadrosh E.A."/>
            <person name="Kyrpides N.C."/>
            <person name="Woyke T."/>
        </authorList>
    </citation>
    <scope>NUCLEOTIDE SEQUENCE</scope>
    <source>
        <strain evidence="1">GVMAG-M-3300023179-27</strain>
    </source>
</reference>
<dbReference type="EMBL" id="MN739777">
    <property type="protein sequence ID" value="QHT25966.1"/>
    <property type="molecule type" value="Genomic_DNA"/>
</dbReference>
<protein>
    <submittedName>
        <fullName evidence="1">Uncharacterized protein</fullName>
    </submittedName>
</protein>
<organism evidence="1">
    <name type="scientific">viral metagenome</name>
    <dbReference type="NCBI Taxonomy" id="1070528"/>
    <lineage>
        <taxon>unclassified sequences</taxon>
        <taxon>metagenomes</taxon>
        <taxon>organismal metagenomes</taxon>
    </lineage>
</organism>
<accession>A0A6C0EA00</accession>
<sequence>MESQYMFLNELKLAYEKRHENVQKTLKEHILEAVLSGKKELVFTFEQDEYGRLVLDACNDILPSYYSTNKWFTHEIDGFLNVTRLTIDLNKLMAYCQDGKFVSLTNVDREEERKRPILKII</sequence>
<proteinExistence type="predicted"/>